<keyword evidence="2" id="KW-1185">Reference proteome</keyword>
<gene>
    <name evidence="1" type="ORF">EYC84_005543</name>
</gene>
<name>A0A5M9K1J7_MONFR</name>
<protein>
    <submittedName>
        <fullName evidence="1">Uncharacterized protein</fullName>
    </submittedName>
</protein>
<sequence length="75" mass="8950">MRCVFCIQNLIYNYLHTYIEIIYYRRNASLLKSFLQYTFPSPHKPQFESPSKLSLKTKSYIIALSLSPPPRYEDL</sequence>
<proteinExistence type="predicted"/>
<comment type="caution">
    <text evidence="1">The sequence shown here is derived from an EMBL/GenBank/DDBJ whole genome shotgun (WGS) entry which is preliminary data.</text>
</comment>
<evidence type="ECO:0000313" key="1">
    <source>
        <dbReference type="EMBL" id="KAA8574006.1"/>
    </source>
</evidence>
<dbReference type="AlphaFoldDB" id="A0A5M9K1J7"/>
<dbReference type="EMBL" id="VICG01000003">
    <property type="protein sequence ID" value="KAA8574006.1"/>
    <property type="molecule type" value="Genomic_DNA"/>
</dbReference>
<dbReference type="Proteomes" id="UP000322873">
    <property type="component" value="Unassembled WGS sequence"/>
</dbReference>
<reference evidence="1 2" key="1">
    <citation type="submission" date="2019-06" db="EMBL/GenBank/DDBJ databases">
        <title>Genome Sequence of the Brown Rot Fungal Pathogen Monilinia fructicola.</title>
        <authorList>
            <person name="De Miccolis Angelini R.M."/>
            <person name="Landi L."/>
            <person name="Abate D."/>
            <person name="Pollastro S."/>
            <person name="Romanazzi G."/>
            <person name="Faretra F."/>
        </authorList>
    </citation>
    <scope>NUCLEOTIDE SEQUENCE [LARGE SCALE GENOMIC DNA]</scope>
    <source>
        <strain evidence="1 2">Mfrc123</strain>
    </source>
</reference>
<organism evidence="1 2">
    <name type="scientific">Monilinia fructicola</name>
    <name type="common">Brown rot fungus</name>
    <name type="synonym">Ciboria fructicola</name>
    <dbReference type="NCBI Taxonomy" id="38448"/>
    <lineage>
        <taxon>Eukaryota</taxon>
        <taxon>Fungi</taxon>
        <taxon>Dikarya</taxon>
        <taxon>Ascomycota</taxon>
        <taxon>Pezizomycotina</taxon>
        <taxon>Leotiomycetes</taxon>
        <taxon>Helotiales</taxon>
        <taxon>Sclerotiniaceae</taxon>
        <taxon>Monilinia</taxon>
    </lineage>
</organism>
<accession>A0A5M9K1J7</accession>
<evidence type="ECO:0000313" key="2">
    <source>
        <dbReference type="Proteomes" id="UP000322873"/>
    </source>
</evidence>